<evidence type="ECO:0000256" key="6">
    <source>
        <dbReference type="ARBA" id="ARBA00023136"/>
    </source>
</evidence>
<feature type="domain" description="Peptidase S54 rhomboid" evidence="8">
    <location>
        <begin position="140"/>
        <end position="276"/>
    </location>
</feature>
<evidence type="ECO:0000259" key="9">
    <source>
        <dbReference type="Pfam" id="PF12122"/>
    </source>
</evidence>
<dbReference type="KEGG" id="mvs:MVIS_0153"/>
<comment type="subcellular location">
    <subcellularLocation>
        <location evidence="1">Membrane</location>
        <topology evidence="1">Multi-pass membrane protein</topology>
    </subcellularLocation>
</comment>
<feature type="transmembrane region" description="Helical" evidence="7">
    <location>
        <begin position="205"/>
        <end position="224"/>
    </location>
</feature>
<evidence type="ECO:0000256" key="3">
    <source>
        <dbReference type="ARBA" id="ARBA00022519"/>
    </source>
</evidence>
<dbReference type="Gene3D" id="3.30.70.2350">
    <property type="match status" value="1"/>
</dbReference>
<dbReference type="InterPro" id="IPR022764">
    <property type="entry name" value="Peptidase_S54_rhomboid_dom"/>
</dbReference>
<keyword evidence="4 7" id="KW-0812">Transmembrane</keyword>
<dbReference type="STRING" id="80854.MVIS_0153"/>
<keyword evidence="2" id="KW-1003">Cell membrane</keyword>
<organism evidence="11 13">
    <name type="scientific">Moritella viscosa</name>
    <dbReference type="NCBI Taxonomy" id="80854"/>
    <lineage>
        <taxon>Bacteria</taxon>
        <taxon>Pseudomonadati</taxon>
        <taxon>Pseudomonadota</taxon>
        <taxon>Gammaproteobacteria</taxon>
        <taxon>Alteromonadales</taxon>
        <taxon>Moritellaceae</taxon>
        <taxon>Moritella</taxon>
    </lineage>
</organism>
<accession>A0A090I941</accession>
<dbReference type="GO" id="GO:0004252">
    <property type="term" value="F:serine-type endopeptidase activity"/>
    <property type="evidence" value="ECO:0007669"/>
    <property type="project" value="InterPro"/>
</dbReference>
<dbReference type="InterPro" id="IPR038236">
    <property type="entry name" value="GlpG_N_sf"/>
</dbReference>
<sequence>MIEIGVINNPRMAQAFVDYLAVQKIDSKVAQTEDGFAICLPAMTHVEVASQELDMFLADPYQDKYQAASWDVADTRTANFSYASGNMLSNFLVHAGKVTLTIFILSVAVFAAMYFSMLTQNEFIYAALHFPFDLSISSLSEVWRLFTPALMHFSVLHLVFNLLWWWYLGGQIENKLGSKKLLLLFLVAALIPNIGQFLLAGPNFGGLSGVVYALVGYIWWTGWLAPTQGISLPKPYVGFMLVWLVLGFFPIFGFNVANAAHVLGLMVGCGQAFLDHKFKSSN</sequence>
<dbReference type="PATRIC" id="fig|80854.5.peg.157"/>
<evidence type="ECO:0000313" key="12">
    <source>
        <dbReference type="Proteomes" id="UP000182660"/>
    </source>
</evidence>
<name>A0A090I941_9GAMM</name>
<gene>
    <name evidence="10" type="ORF">MT2528_2763</name>
    <name evidence="11" type="ORF">NVI5450_2956</name>
</gene>
<dbReference type="Pfam" id="PF12122">
    <property type="entry name" value="Rhomboid_N"/>
    <property type="match status" value="1"/>
</dbReference>
<feature type="domain" description="Peptidase S54 GlpG peptidase N-terminal" evidence="9">
    <location>
        <begin position="1"/>
        <end position="85"/>
    </location>
</feature>
<feature type="transmembrane region" description="Helical" evidence="7">
    <location>
        <begin position="236"/>
        <end position="257"/>
    </location>
</feature>
<dbReference type="RefSeq" id="WP_045108646.1">
    <property type="nucleotide sequence ID" value="NZ_CAWQZC010000153.1"/>
</dbReference>
<evidence type="ECO:0000256" key="4">
    <source>
        <dbReference type="ARBA" id="ARBA00022692"/>
    </source>
</evidence>
<dbReference type="EMBL" id="FPLD01000077">
    <property type="protein sequence ID" value="SGZ05770.1"/>
    <property type="molecule type" value="Genomic_DNA"/>
</dbReference>
<keyword evidence="12" id="KW-1185">Reference proteome</keyword>
<evidence type="ECO:0000313" key="13">
    <source>
        <dbReference type="Proteomes" id="UP000183794"/>
    </source>
</evidence>
<reference evidence="10 12" key="2">
    <citation type="submission" date="2016-11" db="EMBL/GenBank/DDBJ databases">
        <authorList>
            <person name="Klemetsen T."/>
        </authorList>
    </citation>
    <scope>NUCLEOTIDE SEQUENCE [LARGE SCALE GENOMIC DNA]</scope>
    <source>
        <strain evidence="10">MT 2528</strain>
    </source>
</reference>
<feature type="transmembrane region" description="Helical" evidence="7">
    <location>
        <begin position="149"/>
        <end position="169"/>
    </location>
</feature>
<dbReference type="InterPro" id="IPR022732">
    <property type="entry name" value="Peptidase_S54_GlpG_N"/>
</dbReference>
<dbReference type="OrthoDB" id="9778341at2"/>
<evidence type="ECO:0000256" key="7">
    <source>
        <dbReference type="SAM" id="Phobius"/>
    </source>
</evidence>
<evidence type="ECO:0000256" key="5">
    <source>
        <dbReference type="ARBA" id="ARBA00022989"/>
    </source>
</evidence>
<dbReference type="AlphaFoldDB" id="A0A090I941"/>
<dbReference type="InterPro" id="IPR023662">
    <property type="entry name" value="Rhomboid_protease_GlpG"/>
</dbReference>
<keyword evidence="3" id="KW-0997">Cell inner membrane</keyword>
<dbReference type="NCBIfam" id="TIGR04239">
    <property type="entry name" value="rhombo_GlpG"/>
    <property type="match status" value="1"/>
</dbReference>
<evidence type="ECO:0000259" key="8">
    <source>
        <dbReference type="Pfam" id="PF01694"/>
    </source>
</evidence>
<feature type="transmembrane region" description="Helical" evidence="7">
    <location>
        <begin position="91"/>
        <end position="116"/>
    </location>
</feature>
<dbReference type="GO" id="GO:0016020">
    <property type="term" value="C:membrane"/>
    <property type="evidence" value="ECO:0007669"/>
    <property type="project" value="UniProtKB-SubCell"/>
</dbReference>
<evidence type="ECO:0000256" key="2">
    <source>
        <dbReference type="ARBA" id="ARBA00022475"/>
    </source>
</evidence>
<evidence type="ECO:0000256" key="1">
    <source>
        <dbReference type="ARBA" id="ARBA00004141"/>
    </source>
</evidence>
<dbReference type="InterPro" id="IPR035952">
    <property type="entry name" value="Rhomboid-like_sf"/>
</dbReference>
<proteinExistence type="predicted"/>
<dbReference type="Gene3D" id="1.20.1540.10">
    <property type="entry name" value="Rhomboid-like"/>
    <property type="match status" value="1"/>
</dbReference>
<evidence type="ECO:0000313" key="10">
    <source>
        <dbReference type="EMBL" id="SGY94291.1"/>
    </source>
</evidence>
<dbReference type="SUPFAM" id="SSF144091">
    <property type="entry name" value="Rhomboid-like"/>
    <property type="match status" value="1"/>
</dbReference>
<protein>
    <submittedName>
        <fullName evidence="11">Hypothetical GlpG protein</fullName>
    </submittedName>
</protein>
<keyword evidence="5 7" id="KW-1133">Transmembrane helix</keyword>
<dbReference type="GO" id="GO:0006508">
    <property type="term" value="P:proteolysis"/>
    <property type="evidence" value="ECO:0007669"/>
    <property type="project" value="InterPro"/>
</dbReference>
<dbReference type="HOGENOM" id="CLU_058989_0_0_6"/>
<feature type="transmembrane region" description="Helical" evidence="7">
    <location>
        <begin position="181"/>
        <end position="199"/>
    </location>
</feature>
<dbReference type="Proteomes" id="UP000182660">
    <property type="component" value="Unassembled WGS sequence"/>
</dbReference>
<reference evidence="11 13" key="1">
    <citation type="submission" date="2016-11" db="EMBL/GenBank/DDBJ databases">
        <authorList>
            <person name="Jaros S."/>
            <person name="Januszkiewicz K."/>
            <person name="Wedrychowicz H."/>
        </authorList>
    </citation>
    <scope>NUCLEOTIDE SEQUENCE [LARGE SCALE GENOMIC DNA]</scope>
    <source>
        <strain evidence="11">NVI 5450</strain>
    </source>
</reference>
<evidence type="ECO:0000313" key="11">
    <source>
        <dbReference type="EMBL" id="SGZ05770.1"/>
    </source>
</evidence>
<dbReference type="Proteomes" id="UP000183794">
    <property type="component" value="Unassembled WGS sequence"/>
</dbReference>
<dbReference type="PANTHER" id="PTHR43066">
    <property type="entry name" value="RHOMBOID-RELATED PROTEIN"/>
    <property type="match status" value="1"/>
</dbReference>
<keyword evidence="6 7" id="KW-0472">Membrane</keyword>
<dbReference type="Pfam" id="PF01694">
    <property type="entry name" value="Rhomboid"/>
    <property type="match status" value="1"/>
</dbReference>
<dbReference type="GeneID" id="61296597"/>
<dbReference type="PANTHER" id="PTHR43066:SF26">
    <property type="entry name" value="RHOMBOID PROTEASE GLPG"/>
    <property type="match status" value="1"/>
</dbReference>
<dbReference type="EMBL" id="FPLJ01000060">
    <property type="protein sequence ID" value="SGY94291.1"/>
    <property type="molecule type" value="Genomic_DNA"/>
</dbReference>